<keyword evidence="4" id="KW-0539">Nucleus</keyword>
<feature type="domain" description="HTH myb-type" evidence="8">
    <location>
        <begin position="180"/>
        <end position="228"/>
    </location>
</feature>
<feature type="compositionally biased region" description="Low complexity" evidence="5">
    <location>
        <begin position="663"/>
        <end position="676"/>
    </location>
</feature>
<feature type="domain" description="SANT" evidence="7">
    <location>
        <begin position="124"/>
        <end position="175"/>
    </location>
</feature>
<feature type="compositionally biased region" description="Polar residues" evidence="5">
    <location>
        <begin position="327"/>
        <end position="343"/>
    </location>
</feature>
<dbReference type="OrthoDB" id="2143914at2759"/>
<dbReference type="AlphaFoldDB" id="G8BS26"/>
<protein>
    <submittedName>
        <fullName evidence="9">Uncharacterized protein</fullName>
    </submittedName>
</protein>
<dbReference type="KEGG" id="tpf:TPHA_0D04680"/>
<dbReference type="InterPro" id="IPR017884">
    <property type="entry name" value="SANT_dom"/>
</dbReference>
<feature type="domain" description="HTH myb-type" evidence="8">
    <location>
        <begin position="121"/>
        <end position="175"/>
    </location>
</feature>
<dbReference type="OMA" id="IHQHIHN"/>
<evidence type="ECO:0000256" key="1">
    <source>
        <dbReference type="ARBA" id="ARBA00023015"/>
    </source>
</evidence>
<feature type="compositionally biased region" description="Polar residues" evidence="5">
    <location>
        <begin position="270"/>
        <end position="281"/>
    </location>
</feature>
<dbReference type="PROSITE" id="PS51293">
    <property type="entry name" value="SANT"/>
    <property type="match status" value="1"/>
</dbReference>
<feature type="compositionally biased region" description="Basic and acidic residues" evidence="5">
    <location>
        <begin position="344"/>
        <end position="354"/>
    </location>
</feature>
<dbReference type="STRING" id="1071381.G8BS26"/>
<dbReference type="SUPFAM" id="SSF46689">
    <property type="entry name" value="Homeodomain-like"/>
    <property type="match status" value="1"/>
</dbReference>
<evidence type="ECO:0000259" key="6">
    <source>
        <dbReference type="PROSITE" id="PS50090"/>
    </source>
</evidence>
<evidence type="ECO:0000259" key="7">
    <source>
        <dbReference type="PROSITE" id="PS51293"/>
    </source>
</evidence>
<evidence type="ECO:0000256" key="5">
    <source>
        <dbReference type="SAM" id="MobiDB-lite"/>
    </source>
</evidence>
<feature type="compositionally biased region" description="Acidic residues" evidence="5">
    <location>
        <begin position="314"/>
        <end position="325"/>
    </location>
</feature>
<feature type="compositionally biased region" description="Polar residues" evidence="5">
    <location>
        <begin position="355"/>
        <end position="366"/>
    </location>
</feature>
<dbReference type="InterPro" id="IPR009057">
    <property type="entry name" value="Homeodomain-like_sf"/>
</dbReference>
<dbReference type="Proteomes" id="UP000005666">
    <property type="component" value="Chromosome 4"/>
</dbReference>
<evidence type="ECO:0000256" key="4">
    <source>
        <dbReference type="ARBA" id="ARBA00023242"/>
    </source>
</evidence>
<dbReference type="PANTHER" id="PTHR46621">
    <property type="entry name" value="SNRNA-ACTIVATING PROTEIN COMPLEX SUBUNIT 4"/>
    <property type="match status" value="1"/>
</dbReference>
<dbReference type="InterPro" id="IPR051575">
    <property type="entry name" value="Myb-like_DNA-bd"/>
</dbReference>
<dbReference type="GO" id="GO:0019185">
    <property type="term" value="C:snRNA-activating protein complex"/>
    <property type="evidence" value="ECO:0007669"/>
    <property type="project" value="TreeGrafter"/>
</dbReference>
<feature type="compositionally biased region" description="Polar residues" evidence="5">
    <location>
        <begin position="677"/>
        <end position="698"/>
    </location>
</feature>
<feature type="domain" description="Myb-like" evidence="6">
    <location>
        <begin position="182"/>
        <end position="224"/>
    </location>
</feature>
<dbReference type="InterPro" id="IPR017930">
    <property type="entry name" value="Myb_dom"/>
</dbReference>
<dbReference type="eggNOG" id="KOG0048">
    <property type="taxonomic scope" value="Eukaryota"/>
</dbReference>
<gene>
    <name evidence="9" type="primary">TPHA0D04680</name>
    <name evidence="9" type="ordered locus">TPHA_0D04680</name>
</gene>
<feature type="region of interest" description="Disordered" evidence="5">
    <location>
        <begin position="567"/>
        <end position="593"/>
    </location>
</feature>
<dbReference type="Gene3D" id="1.10.10.60">
    <property type="entry name" value="Homeodomain-like"/>
    <property type="match status" value="3"/>
</dbReference>
<feature type="compositionally biased region" description="Low complexity" evidence="5">
    <location>
        <begin position="580"/>
        <end position="590"/>
    </location>
</feature>
<dbReference type="PANTHER" id="PTHR46621:SF1">
    <property type="entry name" value="SNRNA-ACTIVATING PROTEIN COMPLEX SUBUNIT 4"/>
    <property type="match status" value="1"/>
</dbReference>
<dbReference type="Pfam" id="PF00249">
    <property type="entry name" value="Myb_DNA-binding"/>
    <property type="match status" value="2"/>
</dbReference>
<dbReference type="GO" id="GO:0042795">
    <property type="term" value="P:snRNA transcription by RNA polymerase II"/>
    <property type="evidence" value="ECO:0007669"/>
    <property type="project" value="TreeGrafter"/>
</dbReference>
<dbReference type="GO" id="GO:0005634">
    <property type="term" value="C:nucleus"/>
    <property type="evidence" value="ECO:0007669"/>
    <property type="project" value="EnsemblFungi"/>
</dbReference>
<dbReference type="EMBL" id="HE612859">
    <property type="protein sequence ID" value="CCE63101.1"/>
    <property type="molecule type" value="Genomic_DNA"/>
</dbReference>
<feature type="region of interest" description="Disordered" evidence="5">
    <location>
        <begin position="250"/>
        <end position="366"/>
    </location>
</feature>
<dbReference type="InterPro" id="IPR001005">
    <property type="entry name" value="SANT/Myb"/>
</dbReference>
<dbReference type="GO" id="GO:0042796">
    <property type="term" value="P:snRNA transcription by RNA polymerase III"/>
    <property type="evidence" value="ECO:0007669"/>
    <property type="project" value="TreeGrafter"/>
</dbReference>
<evidence type="ECO:0000313" key="9">
    <source>
        <dbReference type="EMBL" id="CCE63101.1"/>
    </source>
</evidence>
<evidence type="ECO:0000256" key="3">
    <source>
        <dbReference type="ARBA" id="ARBA00023163"/>
    </source>
</evidence>
<dbReference type="PROSITE" id="PS51294">
    <property type="entry name" value="HTH_MYB"/>
    <property type="match status" value="2"/>
</dbReference>
<reference evidence="9 10" key="1">
    <citation type="journal article" date="2011" name="Proc. Natl. Acad. Sci. U.S.A.">
        <title>Evolutionary erosion of yeast sex chromosomes by mating-type switching accidents.</title>
        <authorList>
            <person name="Gordon J.L."/>
            <person name="Armisen D."/>
            <person name="Proux-Wera E."/>
            <person name="Oheigeartaigh S.S."/>
            <person name="Byrne K.P."/>
            <person name="Wolfe K.H."/>
        </authorList>
    </citation>
    <scope>NUCLEOTIDE SEQUENCE [LARGE SCALE GENOMIC DNA]</scope>
    <source>
        <strain evidence="10">ATCC 24235 / CBS 4417 / NBRC 1672 / NRRL Y-8282 / UCD 70-5</strain>
    </source>
</reference>
<dbReference type="HOGENOM" id="CLU_021117_0_0_1"/>
<dbReference type="GO" id="GO:0001006">
    <property type="term" value="F:RNA polymerase III type 3 promoter sequence-specific DNA binding"/>
    <property type="evidence" value="ECO:0007669"/>
    <property type="project" value="TreeGrafter"/>
</dbReference>
<dbReference type="GO" id="GO:0045944">
    <property type="term" value="P:positive regulation of transcription by RNA polymerase II"/>
    <property type="evidence" value="ECO:0007669"/>
    <property type="project" value="EnsemblFungi"/>
</dbReference>
<evidence type="ECO:0000256" key="2">
    <source>
        <dbReference type="ARBA" id="ARBA00023125"/>
    </source>
</evidence>
<keyword evidence="2" id="KW-0238">DNA-binding</keyword>
<dbReference type="RefSeq" id="XP_003685535.1">
    <property type="nucleotide sequence ID" value="XM_003685487.1"/>
</dbReference>
<feature type="domain" description="Myb-like" evidence="6">
    <location>
        <begin position="121"/>
        <end position="171"/>
    </location>
</feature>
<evidence type="ECO:0000259" key="8">
    <source>
        <dbReference type="PROSITE" id="PS51294"/>
    </source>
</evidence>
<keyword evidence="3" id="KW-0804">Transcription</keyword>
<feature type="region of interest" description="Disordered" evidence="5">
    <location>
        <begin position="608"/>
        <end position="701"/>
    </location>
</feature>
<organism evidence="9 10">
    <name type="scientific">Tetrapisispora phaffii (strain ATCC 24235 / CBS 4417 / NBRC 1672 / NRRL Y-8282 / UCD 70-5)</name>
    <name type="common">Yeast</name>
    <name type="synonym">Fabospora phaffii</name>
    <dbReference type="NCBI Taxonomy" id="1071381"/>
    <lineage>
        <taxon>Eukaryota</taxon>
        <taxon>Fungi</taxon>
        <taxon>Dikarya</taxon>
        <taxon>Ascomycota</taxon>
        <taxon>Saccharomycotina</taxon>
        <taxon>Saccharomycetes</taxon>
        <taxon>Saccharomycetales</taxon>
        <taxon>Saccharomycetaceae</taxon>
        <taxon>Tetrapisispora</taxon>
    </lineage>
</organism>
<keyword evidence="10" id="KW-1185">Reference proteome</keyword>
<name>G8BS26_TETPH</name>
<feature type="compositionally biased region" description="Basic and acidic residues" evidence="5">
    <location>
        <begin position="287"/>
        <end position="299"/>
    </location>
</feature>
<dbReference type="GeneID" id="11534440"/>
<sequence>MAMNKKSLINKKLKKKKPVDHLDVTESLGYQTYRKKARNIWKKEEDEKLLFYIDESLKKLGYSDGLDVLKSIKFKDDDFAAQNEKKMNIIKNIPWDDIATHFDSQIRKGKDLRKHWTGSLDPTLRKGKWVPSEDNKLLKAFNKHGRHWLNIAAEIPGRTEDQCAKRYLEVLRPDNARRLRDWALEEDLKLIQKVGIYGTKWRKISSEMDCRPSLTCRNRWRKIITMVVRSNAPQQIMKAVKENKNIDISKSDSNISLNKNKHNAKDNKKITNGTKTQADNKSLNHKYASDNDGNEHGNAENDDENEIIDKYDESESEDLLVESYEEQTSPNLNITSPNDTNILNEKDEISDKPTDSMSLSTQHNQGNNITSPMSHQKESLLLNHIASTFESLQSITDIKSPESAERGGTPYQDVTPISSLNSTNHESSKNIPKHVPNSSSMEWKFTLKDGKGLSISNGYINNSDLIRELIEQARKYSLQISIHQHIHNHYTSNSQESGQNSGIFNDKSFPIDNVHTIDREFDVFGKDFLSNSPDFDSLGLGTSNEENQDNNILEYNINKNSIGGSIHRSSSYVSKDDSVSSKGSRSVQSSDIRELGANRINHFNYLPPTIKPKLASSDSPQNPTLNKTPTSSESNFPNYPNKITKEGLAKRGESRRRRMTDGSLYSSAESSNSMSSIVKQSSRNTPGSFKQLSKTESYQNEEEGLDFWENLRTLAGNPSLDDSERVEDMDEAEDYGMFFDIIDNQQKSYDSPDIFHSNYTK</sequence>
<dbReference type="GO" id="GO:0000981">
    <property type="term" value="F:DNA-binding transcription factor activity, RNA polymerase II-specific"/>
    <property type="evidence" value="ECO:0007669"/>
    <property type="project" value="EnsemblFungi"/>
</dbReference>
<keyword evidence="1" id="KW-0805">Transcription regulation</keyword>
<dbReference type="GO" id="GO:0000978">
    <property type="term" value="F:RNA polymerase II cis-regulatory region sequence-specific DNA binding"/>
    <property type="evidence" value="ECO:0007669"/>
    <property type="project" value="EnsemblFungi"/>
</dbReference>
<dbReference type="PROSITE" id="PS50090">
    <property type="entry name" value="MYB_LIKE"/>
    <property type="match status" value="2"/>
</dbReference>
<feature type="compositionally biased region" description="Basic and acidic residues" evidence="5">
    <location>
        <begin position="643"/>
        <end position="652"/>
    </location>
</feature>
<dbReference type="CDD" id="cd00167">
    <property type="entry name" value="SANT"/>
    <property type="match status" value="2"/>
</dbReference>
<feature type="compositionally biased region" description="Polar residues" evidence="5">
    <location>
        <begin position="616"/>
        <end position="638"/>
    </location>
</feature>
<proteinExistence type="predicted"/>
<evidence type="ECO:0000313" key="10">
    <source>
        <dbReference type="Proteomes" id="UP000005666"/>
    </source>
</evidence>
<dbReference type="SMART" id="SM00717">
    <property type="entry name" value="SANT"/>
    <property type="match status" value="3"/>
</dbReference>
<accession>G8BS26</accession>